<proteinExistence type="predicted"/>
<feature type="compositionally biased region" description="Polar residues" evidence="1">
    <location>
        <begin position="22"/>
        <end position="34"/>
    </location>
</feature>
<reference evidence="2" key="1">
    <citation type="submission" date="2020-06" db="EMBL/GenBank/DDBJ databases">
        <authorList>
            <person name="Li T."/>
            <person name="Hu X."/>
            <person name="Zhang T."/>
            <person name="Song X."/>
            <person name="Zhang H."/>
            <person name="Dai N."/>
            <person name="Sheng W."/>
            <person name="Hou X."/>
            <person name="Wei L."/>
        </authorList>
    </citation>
    <scope>NUCLEOTIDE SEQUENCE</scope>
    <source>
        <strain evidence="2">G02</strain>
        <tissue evidence="2">Leaf</tissue>
    </source>
</reference>
<reference evidence="2" key="2">
    <citation type="journal article" date="2024" name="Plant">
        <title>Genomic evolution and insights into agronomic trait innovations of Sesamum species.</title>
        <authorList>
            <person name="Miao H."/>
            <person name="Wang L."/>
            <person name="Qu L."/>
            <person name="Liu H."/>
            <person name="Sun Y."/>
            <person name="Le M."/>
            <person name="Wang Q."/>
            <person name="Wei S."/>
            <person name="Zheng Y."/>
            <person name="Lin W."/>
            <person name="Duan Y."/>
            <person name="Cao H."/>
            <person name="Xiong S."/>
            <person name="Wang X."/>
            <person name="Wei L."/>
            <person name="Li C."/>
            <person name="Ma Q."/>
            <person name="Ju M."/>
            <person name="Zhao R."/>
            <person name="Li G."/>
            <person name="Mu C."/>
            <person name="Tian Q."/>
            <person name="Mei H."/>
            <person name="Zhang T."/>
            <person name="Gao T."/>
            <person name="Zhang H."/>
        </authorList>
    </citation>
    <scope>NUCLEOTIDE SEQUENCE</scope>
    <source>
        <strain evidence="2">G02</strain>
    </source>
</reference>
<sequence>MPTNHLRRPPPDLYQSPPVMGSQKSVATPSSCASNDPEGNVASPSPCSKASVRAPTPKKK</sequence>
<evidence type="ECO:0000313" key="2">
    <source>
        <dbReference type="EMBL" id="KAL0413410.1"/>
    </source>
</evidence>
<accession>A0AAW2U861</accession>
<dbReference type="EMBL" id="JACGWJ010000006">
    <property type="protein sequence ID" value="KAL0413410.1"/>
    <property type="molecule type" value="Genomic_DNA"/>
</dbReference>
<gene>
    <name evidence="2" type="ORF">Sradi_1542700</name>
</gene>
<evidence type="ECO:0000256" key="1">
    <source>
        <dbReference type="SAM" id="MobiDB-lite"/>
    </source>
</evidence>
<dbReference type="AlphaFoldDB" id="A0AAW2U861"/>
<protein>
    <submittedName>
        <fullName evidence="2">Uncharacterized protein</fullName>
    </submittedName>
</protein>
<name>A0AAW2U861_SESRA</name>
<comment type="caution">
    <text evidence="2">The sequence shown here is derived from an EMBL/GenBank/DDBJ whole genome shotgun (WGS) entry which is preliminary data.</text>
</comment>
<organism evidence="2">
    <name type="scientific">Sesamum radiatum</name>
    <name type="common">Black benniseed</name>
    <dbReference type="NCBI Taxonomy" id="300843"/>
    <lineage>
        <taxon>Eukaryota</taxon>
        <taxon>Viridiplantae</taxon>
        <taxon>Streptophyta</taxon>
        <taxon>Embryophyta</taxon>
        <taxon>Tracheophyta</taxon>
        <taxon>Spermatophyta</taxon>
        <taxon>Magnoliopsida</taxon>
        <taxon>eudicotyledons</taxon>
        <taxon>Gunneridae</taxon>
        <taxon>Pentapetalae</taxon>
        <taxon>asterids</taxon>
        <taxon>lamiids</taxon>
        <taxon>Lamiales</taxon>
        <taxon>Pedaliaceae</taxon>
        <taxon>Sesamum</taxon>
    </lineage>
</organism>
<feature type="region of interest" description="Disordered" evidence="1">
    <location>
        <begin position="1"/>
        <end position="60"/>
    </location>
</feature>